<keyword evidence="2" id="KW-1185">Reference proteome</keyword>
<gene>
    <name evidence="1" type="ORF">PHMEG_0003735</name>
</gene>
<evidence type="ECO:0000313" key="1">
    <source>
        <dbReference type="EMBL" id="OWZ21675.1"/>
    </source>
</evidence>
<proteinExistence type="predicted"/>
<name>A0A225WVM0_9STRA</name>
<organism evidence="1 2">
    <name type="scientific">Phytophthora megakarya</name>
    <dbReference type="NCBI Taxonomy" id="4795"/>
    <lineage>
        <taxon>Eukaryota</taxon>
        <taxon>Sar</taxon>
        <taxon>Stramenopiles</taxon>
        <taxon>Oomycota</taxon>
        <taxon>Peronosporomycetes</taxon>
        <taxon>Peronosporales</taxon>
        <taxon>Peronosporaceae</taxon>
        <taxon>Phytophthora</taxon>
    </lineage>
</organism>
<dbReference type="EMBL" id="NBNE01000199">
    <property type="protein sequence ID" value="OWZ21675.1"/>
    <property type="molecule type" value="Genomic_DNA"/>
</dbReference>
<accession>A0A225WVM0</accession>
<dbReference type="SUPFAM" id="SSF53098">
    <property type="entry name" value="Ribonuclease H-like"/>
    <property type="match status" value="1"/>
</dbReference>
<evidence type="ECO:0000313" key="2">
    <source>
        <dbReference type="Proteomes" id="UP000198211"/>
    </source>
</evidence>
<dbReference type="PANTHER" id="PTHR42648">
    <property type="entry name" value="TRANSPOSASE, PUTATIVE-RELATED"/>
    <property type="match status" value="1"/>
</dbReference>
<reference evidence="2" key="1">
    <citation type="submission" date="2017-03" db="EMBL/GenBank/DDBJ databases">
        <title>Phytopthora megakarya and P. palmivora, two closely related causual agents of cacao black pod achieved similar genome size and gene model numbers by different mechanisms.</title>
        <authorList>
            <person name="Ali S."/>
            <person name="Shao J."/>
            <person name="Larry D.J."/>
            <person name="Kronmiller B."/>
            <person name="Shen D."/>
            <person name="Strem M.D."/>
            <person name="Melnick R.L."/>
            <person name="Guiltinan M.J."/>
            <person name="Tyler B.M."/>
            <person name="Meinhardt L.W."/>
            <person name="Bailey B.A."/>
        </authorList>
    </citation>
    <scope>NUCLEOTIDE SEQUENCE [LARGE SCALE GENOMIC DNA]</scope>
    <source>
        <strain evidence="2">zdho120</strain>
    </source>
</reference>
<comment type="caution">
    <text evidence="1">The sequence shown here is derived from an EMBL/GenBank/DDBJ whole genome shotgun (WGS) entry which is preliminary data.</text>
</comment>
<dbReference type="Proteomes" id="UP000198211">
    <property type="component" value="Unassembled WGS sequence"/>
</dbReference>
<dbReference type="Gene3D" id="3.30.420.10">
    <property type="entry name" value="Ribonuclease H-like superfamily/Ribonuclease H"/>
    <property type="match status" value="1"/>
</dbReference>
<dbReference type="InterPro" id="IPR012337">
    <property type="entry name" value="RNaseH-like_sf"/>
</dbReference>
<sequence length="186" mass="21438">MQFHRRLGHLNYDTMAKFAKDPASGIARTDHKRINCLACTQSKQTKNAQSRKDTGANSPINVIRGKICSELKGPVAPRDRLGNHYQVNFIDHQTNYCFIFLAKTKDMAALKFKHFMAIFKRRSTSEYEPLDLFCEQTVVARQISGPRNQASNGKAERMHRSIMNRVRSMVFACRLTVIQDRLLYNR</sequence>
<evidence type="ECO:0008006" key="3">
    <source>
        <dbReference type="Google" id="ProtNLM"/>
    </source>
</evidence>
<dbReference type="GO" id="GO:0003676">
    <property type="term" value="F:nucleic acid binding"/>
    <property type="evidence" value="ECO:0007669"/>
    <property type="project" value="InterPro"/>
</dbReference>
<dbReference type="InterPro" id="IPR036397">
    <property type="entry name" value="RNaseH_sf"/>
</dbReference>
<dbReference type="AlphaFoldDB" id="A0A225WVM0"/>
<protein>
    <recommendedName>
        <fullName evidence="3">GAG-pre-integrase domain-containing protein</fullName>
    </recommendedName>
</protein>
<dbReference type="PANTHER" id="PTHR42648:SF28">
    <property type="entry name" value="TRANSPOSON-ENCODED PROTEIN WITH RIBONUCLEASE H-LIKE AND RETROVIRUS ZINC FINGER-LIKE DOMAINS"/>
    <property type="match status" value="1"/>
</dbReference>
<dbReference type="OrthoDB" id="413361at2759"/>
<dbReference type="InterPro" id="IPR039537">
    <property type="entry name" value="Retrotran_Ty1/copia-like"/>
</dbReference>